<accession>A0A2S6H6H4</accession>
<organism evidence="2 3">
    <name type="scientific">Methylobacter tundripaludum</name>
    <dbReference type="NCBI Taxonomy" id="173365"/>
    <lineage>
        <taxon>Bacteria</taxon>
        <taxon>Pseudomonadati</taxon>
        <taxon>Pseudomonadota</taxon>
        <taxon>Gammaproteobacteria</taxon>
        <taxon>Methylococcales</taxon>
        <taxon>Methylococcaceae</taxon>
        <taxon>Methylobacter</taxon>
    </lineage>
</organism>
<gene>
    <name evidence="2" type="ORF">B0F87_11542</name>
</gene>
<keyword evidence="1" id="KW-1133">Transmembrane helix</keyword>
<keyword evidence="1" id="KW-0812">Transmembrane</keyword>
<sequence>MTTAMAMDEVTDTTVTALGSGVEIAITMDIGLVMGTGLSIGNPISMRNRSSSRRRYTIRHSNHPASVCFSRLIFVIGRYIG</sequence>
<keyword evidence="1" id="KW-0472">Membrane</keyword>
<protein>
    <submittedName>
        <fullName evidence="2">Uncharacterized protein</fullName>
    </submittedName>
</protein>
<comment type="caution">
    <text evidence="2">The sequence shown here is derived from an EMBL/GenBank/DDBJ whole genome shotgun (WGS) entry which is preliminary data.</text>
</comment>
<reference evidence="2 3" key="1">
    <citation type="submission" date="2018-02" db="EMBL/GenBank/DDBJ databases">
        <title>Subsurface microbial communities from deep shales in Ohio and West Virginia, USA.</title>
        <authorList>
            <person name="Wrighton K."/>
        </authorList>
    </citation>
    <scope>NUCLEOTIDE SEQUENCE [LARGE SCALE GENOMIC DNA]</scope>
    <source>
        <strain evidence="2 3">OWC-DMM</strain>
    </source>
</reference>
<evidence type="ECO:0000313" key="3">
    <source>
        <dbReference type="Proteomes" id="UP000240010"/>
    </source>
</evidence>
<name>A0A2S6H6H4_9GAMM</name>
<dbReference type="EMBL" id="PTIZ01000015">
    <property type="protein sequence ID" value="PPK72996.1"/>
    <property type="molecule type" value="Genomic_DNA"/>
</dbReference>
<evidence type="ECO:0000313" key="2">
    <source>
        <dbReference type="EMBL" id="PPK72996.1"/>
    </source>
</evidence>
<dbReference type="AlphaFoldDB" id="A0A2S6H6H4"/>
<proteinExistence type="predicted"/>
<feature type="transmembrane region" description="Helical" evidence="1">
    <location>
        <begin position="24"/>
        <end position="45"/>
    </location>
</feature>
<evidence type="ECO:0000256" key="1">
    <source>
        <dbReference type="SAM" id="Phobius"/>
    </source>
</evidence>
<dbReference type="Proteomes" id="UP000240010">
    <property type="component" value="Unassembled WGS sequence"/>
</dbReference>